<sequence>MKPVLAALPLLLLAACSTTSSSPAPTGDAPAAAATPEVDSATVALASASGSLVSGKLSAMAMDGGVHFVGDIGGLAPGSTHGIHVHEKGDCSAADASSAGGHFNPDARPHGNPQGGSHHAGDMPNITADGNGVARVNVHVDGMTLGGAAGTNVIGRAVVMHAQADDYASQPAGNSGARIACGVIRAGG</sequence>
<dbReference type="PROSITE" id="PS51257">
    <property type="entry name" value="PROKAR_LIPOPROTEIN"/>
    <property type="match status" value="1"/>
</dbReference>
<feature type="domain" description="Superoxide dismutase copper/zinc binding" evidence="5">
    <location>
        <begin position="64"/>
        <end position="184"/>
    </location>
</feature>
<keyword evidence="7" id="KW-1185">Reference proteome</keyword>
<evidence type="ECO:0000256" key="2">
    <source>
        <dbReference type="RuleBase" id="RU000393"/>
    </source>
</evidence>
<dbReference type="InterPro" id="IPR018152">
    <property type="entry name" value="SOD_Cu/Zn_BS"/>
</dbReference>
<organism evidence="6 7">
    <name type="scientific">Cognatilysobacter xinjiangensis</name>
    <dbReference type="NCBI Taxonomy" id="546892"/>
    <lineage>
        <taxon>Bacteria</taxon>
        <taxon>Pseudomonadati</taxon>
        <taxon>Pseudomonadota</taxon>
        <taxon>Gammaproteobacteria</taxon>
        <taxon>Lysobacterales</taxon>
        <taxon>Lysobacteraceae</taxon>
        <taxon>Cognatilysobacter</taxon>
    </lineage>
</organism>
<dbReference type="Proteomes" id="UP000643403">
    <property type="component" value="Unassembled WGS sequence"/>
</dbReference>
<evidence type="ECO:0000256" key="1">
    <source>
        <dbReference type="ARBA" id="ARBA00010457"/>
    </source>
</evidence>
<gene>
    <name evidence="6" type="ORF">GCM10008101_27090</name>
</gene>
<keyword evidence="4" id="KW-0732">Signal</keyword>
<dbReference type="InterPro" id="IPR036423">
    <property type="entry name" value="SOD-like_Cu/Zn_dom_sf"/>
</dbReference>
<feature type="region of interest" description="Disordered" evidence="3">
    <location>
        <begin position="91"/>
        <end position="130"/>
    </location>
</feature>
<dbReference type="InterPro" id="IPR024134">
    <property type="entry name" value="SOD_Cu/Zn_/chaperone"/>
</dbReference>
<comment type="similarity">
    <text evidence="1 2">Belongs to the Cu-Zn superoxide dismutase family.</text>
</comment>
<feature type="compositionally biased region" description="Low complexity" evidence="3">
    <location>
        <begin position="91"/>
        <end position="101"/>
    </location>
</feature>
<comment type="catalytic activity">
    <reaction evidence="2">
        <text>2 superoxide + 2 H(+) = H2O2 + O2</text>
        <dbReference type="Rhea" id="RHEA:20696"/>
        <dbReference type="ChEBI" id="CHEBI:15378"/>
        <dbReference type="ChEBI" id="CHEBI:15379"/>
        <dbReference type="ChEBI" id="CHEBI:16240"/>
        <dbReference type="ChEBI" id="CHEBI:18421"/>
        <dbReference type="EC" id="1.15.1.1"/>
    </reaction>
</comment>
<dbReference type="EC" id="1.15.1.1" evidence="2"/>
<dbReference type="RefSeq" id="WP_189450926.1">
    <property type="nucleotide sequence ID" value="NZ_BMXY01000005.1"/>
</dbReference>
<dbReference type="InterPro" id="IPR001424">
    <property type="entry name" value="SOD_Cu_Zn_dom"/>
</dbReference>
<evidence type="ECO:0000313" key="6">
    <source>
        <dbReference type="EMBL" id="GGZ71466.1"/>
    </source>
</evidence>
<comment type="cofactor">
    <cofactor evidence="2">
        <name>Zn(2+)</name>
        <dbReference type="ChEBI" id="CHEBI:29105"/>
    </cofactor>
    <text evidence="2">Binds 1 zinc ion per subunit.</text>
</comment>
<evidence type="ECO:0000313" key="7">
    <source>
        <dbReference type="Proteomes" id="UP000643403"/>
    </source>
</evidence>
<dbReference type="SUPFAM" id="SSF49329">
    <property type="entry name" value="Cu,Zn superoxide dismutase-like"/>
    <property type="match status" value="1"/>
</dbReference>
<keyword evidence="2" id="KW-0186">Copper</keyword>
<dbReference type="EMBL" id="BMXY01000005">
    <property type="protein sequence ID" value="GGZ71466.1"/>
    <property type="molecule type" value="Genomic_DNA"/>
</dbReference>
<comment type="function">
    <text evidence="2">Destroys radicals which are normally produced within the cells and which are toxic to biological systems.</text>
</comment>
<dbReference type="PROSITE" id="PS00087">
    <property type="entry name" value="SOD_CU_ZN_1"/>
    <property type="match status" value="1"/>
</dbReference>
<feature type="signal peptide" evidence="4">
    <location>
        <begin position="1"/>
        <end position="23"/>
    </location>
</feature>
<keyword evidence="2" id="KW-0479">Metal-binding</keyword>
<accession>A0ABQ3C7V4</accession>
<evidence type="ECO:0000256" key="4">
    <source>
        <dbReference type="SAM" id="SignalP"/>
    </source>
</evidence>
<dbReference type="PANTHER" id="PTHR10003">
    <property type="entry name" value="SUPEROXIDE DISMUTASE CU-ZN -RELATED"/>
    <property type="match status" value="1"/>
</dbReference>
<reference evidence="7" key="1">
    <citation type="journal article" date="2019" name="Int. J. Syst. Evol. Microbiol.">
        <title>The Global Catalogue of Microorganisms (GCM) 10K type strain sequencing project: providing services to taxonomists for standard genome sequencing and annotation.</title>
        <authorList>
            <consortium name="The Broad Institute Genomics Platform"/>
            <consortium name="The Broad Institute Genome Sequencing Center for Infectious Disease"/>
            <person name="Wu L."/>
            <person name="Ma J."/>
        </authorList>
    </citation>
    <scope>NUCLEOTIDE SEQUENCE [LARGE SCALE GENOMIC DNA]</scope>
    <source>
        <strain evidence="7">KCTC 22558</strain>
    </source>
</reference>
<dbReference type="PROSITE" id="PS00332">
    <property type="entry name" value="SOD_CU_ZN_2"/>
    <property type="match status" value="1"/>
</dbReference>
<proteinExistence type="inferred from homology"/>
<evidence type="ECO:0000259" key="5">
    <source>
        <dbReference type="Pfam" id="PF00080"/>
    </source>
</evidence>
<comment type="caution">
    <text evidence="6">The sequence shown here is derived from an EMBL/GenBank/DDBJ whole genome shotgun (WGS) entry which is preliminary data.</text>
</comment>
<keyword evidence="2" id="KW-0862">Zinc</keyword>
<feature type="chain" id="PRO_5047203587" description="Superoxide dismutase [Cu-Zn]" evidence="4">
    <location>
        <begin position="24"/>
        <end position="188"/>
    </location>
</feature>
<dbReference type="Gene3D" id="2.60.40.200">
    <property type="entry name" value="Superoxide dismutase, copper/zinc binding domain"/>
    <property type="match status" value="1"/>
</dbReference>
<protein>
    <recommendedName>
        <fullName evidence="2">Superoxide dismutase [Cu-Zn]</fullName>
        <ecNumber evidence="2">1.15.1.1</ecNumber>
    </recommendedName>
</protein>
<evidence type="ECO:0000256" key="3">
    <source>
        <dbReference type="SAM" id="MobiDB-lite"/>
    </source>
</evidence>
<comment type="cofactor">
    <cofactor evidence="2">
        <name>Cu cation</name>
        <dbReference type="ChEBI" id="CHEBI:23378"/>
    </cofactor>
    <text evidence="2">Binds 1 copper ion per subunit.</text>
</comment>
<keyword evidence="2" id="KW-0560">Oxidoreductase</keyword>
<dbReference type="Pfam" id="PF00080">
    <property type="entry name" value="Sod_Cu"/>
    <property type="match status" value="1"/>
</dbReference>
<dbReference type="PRINTS" id="PR00068">
    <property type="entry name" value="CUZNDISMTASE"/>
</dbReference>
<name>A0ABQ3C7V4_9GAMM</name>
<dbReference type="CDD" id="cd00305">
    <property type="entry name" value="Cu-Zn_Superoxide_Dismutase"/>
    <property type="match status" value="1"/>
</dbReference>